<gene>
    <name evidence="1" type="ORF">EVAR_100150_1</name>
</gene>
<proteinExistence type="predicted"/>
<evidence type="ECO:0000313" key="2">
    <source>
        <dbReference type="Proteomes" id="UP000299102"/>
    </source>
</evidence>
<dbReference type="AlphaFoldDB" id="A0A4C1ZWZ0"/>
<accession>A0A4C1ZWZ0</accession>
<keyword evidence="2" id="KW-1185">Reference proteome</keyword>
<protein>
    <submittedName>
        <fullName evidence="1">Uncharacterized protein</fullName>
    </submittedName>
</protein>
<reference evidence="1 2" key="1">
    <citation type="journal article" date="2019" name="Commun. Biol.">
        <title>The bagworm genome reveals a unique fibroin gene that provides high tensile strength.</title>
        <authorList>
            <person name="Kono N."/>
            <person name="Nakamura H."/>
            <person name="Ohtoshi R."/>
            <person name="Tomita M."/>
            <person name="Numata K."/>
            <person name="Arakawa K."/>
        </authorList>
    </citation>
    <scope>NUCLEOTIDE SEQUENCE [LARGE SCALE GENOMIC DNA]</scope>
</reference>
<comment type="caution">
    <text evidence="1">The sequence shown here is derived from an EMBL/GenBank/DDBJ whole genome shotgun (WGS) entry which is preliminary data.</text>
</comment>
<sequence length="95" mass="11091">MAERPQRAAADQTPAASAVRRLVVRRRRQGFRFSSSCTSPMIAERRRPDKKKKDYFRWNLILRPSTLADAGRRQPYKDCCRQCGDNVRHQQLVMA</sequence>
<evidence type="ECO:0000313" key="1">
    <source>
        <dbReference type="EMBL" id="GBP91185.1"/>
    </source>
</evidence>
<organism evidence="1 2">
    <name type="scientific">Eumeta variegata</name>
    <name type="common">Bagworm moth</name>
    <name type="synonym">Eumeta japonica</name>
    <dbReference type="NCBI Taxonomy" id="151549"/>
    <lineage>
        <taxon>Eukaryota</taxon>
        <taxon>Metazoa</taxon>
        <taxon>Ecdysozoa</taxon>
        <taxon>Arthropoda</taxon>
        <taxon>Hexapoda</taxon>
        <taxon>Insecta</taxon>
        <taxon>Pterygota</taxon>
        <taxon>Neoptera</taxon>
        <taxon>Endopterygota</taxon>
        <taxon>Lepidoptera</taxon>
        <taxon>Glossata</taxon>
        <taxon>Ditrysia</taxon>
        <taxon>Tineoidea</taxon>
        <taxon>Psychidae</taxon>
        <taxon>Oiketicinae</taxon>
        <taxon>Eumeta</taxon>
    </lineage>
</organism>
<dbReference type="Proteomes" id="UP000299102">
    <property type="component" value="Unassembled WGS sequence"/>
</dbReference>
<dbReference type="EMBL" id="BGZK01002149">
    <property type="protein sequence ID" value="GBP91185.1"/>
    <property type="molecule type" value="Genomic_DNA"/>
</dbReference>
<name>A0A4C1ZWZ0_EUMVA</name>